<dbReference type="RefSeq" id="WP_062647754.1">
    <property type="nucleotide sequence ID" value="NZ_LPUR01000001.1"/>
</dbReference>
<dbReference type="Proteomes" id="UP000070513">
    <property type="component" value="Unassembled WGS sequence"/>
</dbReference>
<proteinExistence type="predicted"/>
<evidence type="ECO:0000313" key="1">
    <source>
        <dbReference type="EMBL" id="KXH84698.1"/>
    </source>
</evidence>
<comment type="caution">
    <text evidence="1">The sequence shown here is derived from an EMBL/GenBank/DDBJ whole genome shotgun (WGS) entry which is preliminary data.</text>
</comment>
<evidence type="ECO:0000313" key="2">
    <source>
        <dbReference type="Proteomes" id="UP000070513"/>
    </source>
</evidence>
<reference evidence="2" key="1">
    <citation type="submission" date="2015-12" db="EMBL/GenBank/DDBJ databases">
        <title>Genome sequence of a biocontrol rhizobacterium Chryseobacterium kwangjuense strain KJ1R5 isolated from pepper (Capsicum annuum L.).</title>
        <authorList>
            <person name="Jeong J.-J."/>
            <person name="Park H."/>
            <person name="Mannaa M."/>
            <person name="Sang M.K."/>
            <person name="Choi I.-G."/>
            <person name="Kim K.D."/>
        </authorList>
    </citation>
    <scope>NUCLEOTIDE SEQUENCE [LARGE SCALE GENOMIC DNA]</scope>
    <source>
        <strain evidence="2">KJ1R5</strain>
    </source>
</reference>
<accession>A0A135WIE3</accession>
<dbReference type="EMBL" id="LPUR01000001">
    <property type="protein sequence ID" value="KXH84698.1"/>
    <property type="molecule type" value="Genomic_DNA"/>
</dbReference>
<protein>
    <submittedName>
        <fullName evidence="1">Uncharacterized protein</fullName>
    </submittedName>
</protein>
<dbReference type="OrthoDB" id="1263657at2"/>
<name>A0A135WIE3_9FLAO</name>
<dbReference type="AlphaFoldDB" id="A0A135WIE3"/>
<organism evidence="1 2">
    <name type="scientific">Chryseobacterium kwangjuense</name>
    <dbReference type="NCBI Taxonomy" id="267125"/>
    <lineage>
        <taxon>Bacteria</taxon>
        <taxon>Pseudomonadati</taxon>
        <taxon>Bacteroidota</taxon>
        <taxon>Flavobacteriia</taxon>
        <taxon>Flavobacteriales</taxon>
        <taxon>Weeksellaceae</taxon>
        <taxon>Chryseobacterium group</taxon>
        <taxon>Chryseobacterium</taxon>
    </lineage>
</organism>
<reference evidence="1 2" key="2">
    <citation type="journal article" date="2016" name="Genome Announc.">
        <title>Draft Genome Sequence of a Biocontrol Rhizobacterium, Chryseobacterium kwangjuense Strain KJ1R5, Isolated from Pepper (Capsicum annuum).</title>
        <authorList>
            <person name="Jeong J.J."/>
            <person name="Park H."/>
            <person name="Park B.H."/>
            <person name="Mannaa M."/>
            <person name="Sang M.K."/>
            <person name="Choi I.G."/>
            <person name="Kim K.D."/>
        </authorList>
    </citation>
    <scope>NUCLEOTIDE SEQUENCE [LARGE SCALE GENOMIC DNA]</scope>
    <source>
        <strain evidence="1 2">KJ1R5</strain>
    </source>
</reference>
<gene>
    <name evidence="1" type="ORF">AU378_02750</name>
</gene>
<sequence>MKTGIISIDPGYGGMENVGGSDVHHRTSALGDLQNSFTPEISIFLADQLKLLIHHVIFIRDTYNVFFTGKVRYSQCPLG</sequence>